<evidence type="ECO:0000256" key="3">
    <source>
        <dbReference type="SAM" id="SignalP"/>
    </source>
</evidence>
<dbReference type="Proteomes" id="UP000321419">
    <property type="component" value="Unassembled WGS sequence"/>
</dbReference>
<evidence type="ECO:0000256" key="1">
    <source>
        <dbReference type="SAM" id="MobiDB-lite"/>
    </source>
</evidence>
<sequence length="554" mass="60903">MVMRLFCCLLLLSAMPTWAATKLEASVDKNPVLAGEFFMLNISVDDTIKSEQPDTSVLLKDFVVGPTSLSTRTNIINGSINKQTTWSIKLMTRNEGEYTIPAFSVAGLSSQPIKLKVAKRAADADKNNDIFLKTELSNNSLFVQEAGVYTIKLYLAKELLDGSLSTPSMEDAQLTQLGKQTESYELVDGKRYLVITREYLLQPQKSGVYTITGPTFQGRVQQNYRQLEVSALGDDQQLEIKPIPADYKGAWLPSELVNLDEQWQPEENTVEVGTPITRTITLTALGVTKEQLPEINMNTIEGIRSYPDDVETNNAVRNGRVVSQQTASFALLPQKAGTYTLPEITVPWYNTKMQRISYATLPKRTITVTGGAQANTQPLANTNSAGPNEPNLQPATADNLAASTPPLQAAQDKTPLWLIIVAVLGYILWIITAIFYWLARSTKNEQKIISEAPKGPTTLSLNKLKQAAKAGNYNAFYSELNNVASLITGKNVAAIDALVARINKEELAALINQLQATLYANGSTKSDLNAIIKLIEQYQAQSKTSQQAVLKDLY</sequence>
<feature type="region of interest" description="Disordered" evidence="1">
    <location>
        <begin position="371"/>
        <end position="399"/>
    </location>
</feature>
<dbReference type="OrthoDB" id="5293418at2"/>
<accession>A0A510XZ70</accession>
<keyword evidence="2" id="KW-0472">Membrane</keyword>
<protein>
    <recommendedName>
        <fullName evidence="6">Protein BatD</fullName>
    </recommendedName>
</protein>
<proteinExistence type="predicted"/>
<evidence type="ECO:0000256" key="2">
    <source>
        <dbReference type="SAM" id="Phobius"/>
    </source>
</evidence>
<dbReference type="Pfam" id="PF13584">
    <property type="entry name" value="BatD"/>
    <property type="match status" value="2"/>
</dbReference>
<comment type="caution">
    <text evidence="4">The sequence shown here is derived from an EMBL/GenBank/DDBJ whole genome shotgun (WGS) entry which is preliminary data.</text>
</comment>
<feature type="chain" id="PRO_5021987034" description="Protein BatD" evidence="3">
    <location>
        <begin position="20"/>
        <end position="554"/>
    </location>
</feature>
<dbReference type="AlphaFoldDB" id="A0A510XZ70"/>
<dbReference type="PANTHER" id="PTHR40940">
    <property type="entry name" value="PROTEIN BATD-RELATED"/>
    <property type="match status" value="1"/>
</dbReference>
<keyword evidence="2" id="KW-0812">Transmembrane</keyword>
<evidence type="ECO:0008006" key="6">
    <source>
        <dbReference type="Google" id="ProtNLM"/>
    </source>
</evidence>
<dbReference type="EMBL" id="BJUM01000034">
    <property type="protein sequence ID" value="GEK56239.1"/>
    <property type="molecule type" value="Genomic_DNA"/>
</dbReference>
<keyword evidence="3" id="KW-0732">Signal</keyword>
<keyword evidence="5" id="KW-1185">Reference proteome</keyword>
<organism evidence="4 5">
    <name type="scientific">Pseudoalteromonas espejiana</name>
    <dbReference type="NCBI Taxonomy" id="28107"/>
    <lineage>
        <taxon>Bacteria</taxon>
        <taxon>Pseudomonadati</taxon>
        <taxon>Pseudomonadota</taxon>
        <taxon>Gammaproteobacteria</taxon>
        <taxon>Alteromonadales</taxon>
        <taxon>Pseudoalteromonadaceae</taxon>
        <taxon>Pseudoalteromonas</taxon>
    </lineage>
</organism>
<keyword evidence="2" id="KW-1133">Transmembrane helix</keyword>
<evidence type="ECO:0000313" key="4">
    <source>
        <dbReference type="EMBL" id="GEK56239.1"/>
    </source>
</evidence>
<gene>
    <name evidence="4" type="primary">batD</name>
    <name evidence="4" type="ORF">PES01_30840</name>
</gene>
<reference evidence="4 5" key="1">
    <citation type="submission" date="2019-07" db="EMBL/GenBank/DDBJ databases">
        <title>Whole genome shotgun sequence of Pseudoalteromonas espejiana NBRC 102222.</title>
        <authorList>
            <person name="Hosoyama A."/>
            <person name="Uohara A."/>
            <person name="Ohji S."/>
            <person name="Ichikawa N."/>
        </authorList>
    </citation>
    <scope>NUCLEOTIDE SEQUENCE [LARGE SCALE GENOMIC DNA]</scope>
    <source>
        <strain evidence="4 5">NBRC 102222</strain>
    </source>
</reference>
<name>A0A510XZ70_9GAMM</name>
<dbReference type="RefSeq" id="WP_089347132.1">
    <property type="nucleotide sequence ID" value="NZ_BJUM01000034.1"/>
</dbReference>
<dbReference type="PANTHER" id="PTHR40940:SF1">
    <property type="entry name" value="PROTEIN BATD"/>
    <property type="match status" value="1"/>
</dbReference>
<feature type="transmembrane region" description="Helical" evidence="2">
    <location>
        <begin position="416"/>
        <end position="439"/>
    </location>
</feature>
<feature type="signal peptide" evidence="3">
    <location>
        <begin position="1"/>
        <end position="19"/>
    </location>
</feature>
<evidence type="ECO:0000313" key="5">
    <source>
        <dbReference type="Proteomes" id="UP000321419"/>
    </source>
</evidence>
<dbReference type="InterPro" id="IPR025738">
    <property type="entry name" value="BatD"/>
</dbReference>